<keyword evidence="3" id="KW-0862">Zinc</keyword>
<dbReference type="GO" id="GO:0008270">
    <property type="term" value="F:zinc ion binding"/>
    <property type="evidence" value="ECO:0007669"/>
    <property type="project" value="UniProtKB-KW"/>
</dbReference>
<gene>
    <name evidence="6" type="ORF">OVA965_LOCUS26146</name>
    <name evidence="7" type="ORF">TMI583_LOCUS26884</name>
</gene>
<reference evidence="6" key="1">
    <citation type="submission" date="2021-02" db="EMBL/GenBank/DDBJ databases">
        <authorList>
            <person name="Nowell W R."/>
        </authorList>
    </citation>
    <scope>NUCLEOTIDE SEQUENCE</scope>
</reference>
<evidence type="ECO:0000313" key="6">
    <source>
        <dbReference type="EMBL" id="CAF1248158.1"/>
    </source>
</evidence>
<name>A0A8S2EM09_9BILA</name>
<evidence type="ECO:0000259" key="5">
    <source>
        <dbReference type="Pfam" id="PF04500"/>
    </source>
</evidence>
<evidence type="ECO:0000313" key="7">
    <source>
        <dbReference type="EMBL" id="CAF4055797.1"/>
    </source>
</evidence>
<dbReference type="EMBL" id="CAJNOK010016601">
    <property type="protein sequence ID" value="CAF1248158.1"/>
    <property type="molecule type" value="Genomic_DNA"/>
</dbReference>
<comment type="caution">
    <text evidence="6">The sequence shown here is derived from an EMBL/GenBank/DDBJ whole genome shotgun (WGS) entry which is preliminary data.</text>
</comment>
<evidence type="ECO:0000256" key="1">
    <source>
        <dbReference type="ARBA" id="ARBA00022723"/>
    </source>
</evidence>
<feature type="domain" description="FLYWCH-type" evidence="5">
    <location>
        <begin position="16"/>
        <end position="58"/>
    </location>
</feature>
<keyword evidence="2" id="KW-0863">Zinc-finger</keyword>
<evidence type="ECO:0000256" key="4">
    <source>
        <dbReference type="SAM" id="MobiDB-lite"/>
    </source>
</evidence>
<protein>
    <recommendedName>
        <fullName evidence="5">FLYWCH-type domain-containing protein</fullName>
    </recommendedName>
</protein>
<proteinExistence type="predicted"/>
<evidence type="ECO:0000256" key="3">
    <source>
        <dbReference type="ARBA" id="ARBA00022833"/>
    </source>
</evidence>
<dbReference type="Proteomes" id="UP000682733">
    <property type="component" value="Unassembled WGS sequence"/>
</dbReference>
<dbReference type="Gene3D" id="2.20.25.240">
    <property type="match status" value="1"/>
</dbReference>
<feature type="region of interest" description="Disordered" evidence="4">
    <location>
        <begin position="55"/>
        <end position="80"/>
    </location>
</feature>
<sequence length="424" mass="49430">MLPITYILLYYTFSIVDSKRKKAVLILNDYRYTQDRIRNNNTYWKCEDRSCTGRASQKCPDDPKKTQQHSHSPNQDQCNVEEFTTNVKKRIREESEPVRKIFRQELVKLRTKNPDQVQSVPMFEQIKTSLYSARNESFPPPPETLADVKVDGKWSQTLNNEPFLLPDTQNLIFGTIESLDELSKNIQNVCYRNSITLNPKFATLDFEQGAISACACELLFPNVKIKGCNFHFNKCLYIKLQNLGFQSAFINSSANDDPNEINVRNLYKKTSALAFMPPTTVKDLWSQTMDEYDTINGITPFFDYVTETWIEDSLFDISLWNYYDFPSCRTNNNVEGWHYRLNSSLNNVAHPGFYTFIQSIQNDHAYNIALKKICSKQNSLPPRKKLYVNRNHRLHNLQDRYKQNSINLNDFLCKVSKTIGVNKF</sequence>
<organism evidence="6 8">
    <name type="scientific">Didymodactylos carnosus</name>
    <dbReference type="NCBI Taxonomy" id="1234261"/>
    <lineage>
        <taxon>Eukaryota</taxon>
        <taxon>Metazoa</taxon>
        <taxon>Spiralia</taxon>
        <taxon>Gnathifera</taxon>
        <taxon>Rotifera</taxon>
        <taxon>Eurotatoria</taxon>
        <taxon>Bdelloidea</taxon>
        <taxon>Philodinida</taxon>
        <taxon>Philodinidae</taxon>
        <taxon>Didymodactylos</taxon>
    </lineage>
</organism>
<accession>A0A8S2EM09</accession>
<dbReference type="InterPro" id="IPR007588">
    <property type="entry name" value="Znf_FLYWCH"/>
</dbReference>
<dbReference type="EMBL" id="CAJOBA010038152">
    <property type="protein sequence ID" value="CAF4055797.1"/>
    <property type="molecule type" value="Genomic_DNA"/>
</dbReference>
<evidence type="ECO:0000313" key="8">
    <source>
        <dbReference type="Proteomes" id="UP000677228"/>
    </source>
</evidence>
<keyword evidence="1" id="KW-0479">Metal-binding</keyword>
<evidence type="ECO:0000256" key="2">
    <source>
        <dbReference type="ARBA" id="ARBA00022771"/>
    </source>
</evidence>
<dbReference type="Pfam" id="PF04500">
    <property type="entry name" value="FLYWCH"/>
    <property type="match status" value="1"/>
</dbReference>
<feature type="compositionally biased region" description="Polar residues" evidence="4">
    <location>
        <begin position="69"/>
        <end position="80"/>
    </location>
</feature>
<dbReference type="AlphaFoldDB" id="A0A8S2EM09"/>
<dbReference type="Proteomes" id="UP000677228">
    <property type="component" value="Unassembled WGS sequence"/>
</dbReference>